<feature type="compositionally biased region" description="Pro residues" evidence="6">
    <location>
        <begin position="1100"/>
        <end position="1127"/>
    </location>
</feature>
<dbReference type="InterPro" id="IPR013783">
    <property type="entry name" value="Ig-like_fold"/>
</dbReference>
<feature type="region of interest" description="Disordered" evidence="6">
    <location>
        <begin position="1092"/>
        <end position="1137"/>
    </location>
</feature>
<feature type="domain" description="Gram-positive cocci surface proteins LPxTG" evidence="9">
    <location>
        <begin position="1129"/>
        <end position="1162"/>
    </location>
</feature>
<dbReference type="Proteomes" id="UP000182977">
    <property type="component" value="Chromosome I"/>
</dbReference>
<dbReference type="STRING" id="419479.SAMN04488563_2441"/>
<dbReference type="AlphaFoldDB" id="A0A1H2J9X0"/>
<feature type="transmembrane region" description="Helical" evidence="7">
    <location>
        <begin position="1134"/>
        <end position="1155"/>
    </location>
</feature>
<evidence type="ECO:0000256" key="5">
    <source>
        <dbReference type="ARBA" id="ARBA00023088"/>
    </source>
</evidence>
<gene>
    <name evidence="10" type="ORF">SAMN04488563_2441</name>
</gene>
<dbReference type="InterPro" id="IPR019931">
    <property type="entry name" value="LPXTG_anchor"/>
</dbReference>
<dbReference type="PANTHER" id="PTHR36108">
    <property type="entry name" value="COLOSSIN-B-RELATED"/>
    <property type="match status" value="1"/>
</dbReference>
<evidence type="ECO:0000256" key="4">
    <source>
        <dbReference type="ARBA" id="ARBA00022729"/>
    </source>
</evidence>
<evidence type="ECO:0000256" key="2">
    <source>
        <dbReference type="ARBA" id="ARBA00022512"/>
    </source>
</evidence>
<dbReference type="EMBL" id="LT629791">
    <property type="protein sequence ID" value="SDU52935.1"/>
    <property type="molecule type" value="Genomic_DNA"/>
</dbReference>
<keyword evidence="7" id="KW-1133">Transmembrane helix</keyword>
<dbReference type="InterPro" id="IPR041033">
    <property type="entry name" value="SpaA_PFL_dom_1"/>
</dbReference>
<comment type="similarity">
    <text evidence="1">Belongs to the serine-aspartate repeat-containing protein (SDr) family.</text>
</comment>
<evidence type="ECO:0000256" key="8">
    <source>
        <dbReference type="SAM" id="SignalP"/>
    </source>
</evidence>
<dbReference type="Pfam" id="PF17802">
    <property type="entry name" value="SpaA"/>
    <property type="match status" value="8"/>
</dbReference>
<evidence type="ECO:0000256" key="1">
    <source>
        <dbReference type="ARBA" id="ARBA00007257"/>
    </source>
</evidence>
<dbReference type="PROSITE" id="PS50847">
    <property type="entry name" value="GRAM_POS_ANCHORING"/>
    <property type="match status" value="1"/>
</dbReference>
<keyword evidence="11" id="KW-1185">Reference proteome</keyword>
<evidence type="ECO:0000256" key="3">
    <source>
        <dbReference type="ARBA" id="ARBA00022525"/>
    </source>
</evidence>
<dbReference type="SUPFAM" id="SSF49478">
    <property type="entry name" value="Cna protein B-type domain"/>
    <property type="match status" value="4"/>
</dbReference>
<keyword evidence="2" id="KW-0134">Cell wall</keyword>
<evidence type="ECO:0000256" key="7">
    <source>
        <dbReference type="SAM" id="Phobius"/>
    </source>
</evidence>
<keyword evidence="7" id="KW-0812">Transmembrane</keyword>
<evidence type="ECO:0000256" key="6">
    <source>
        <dbReference type="SAM" id="MobiDB-lite"/>
    </source>
</evidence>
<evidence type="ECO:0000313" key="11">
    <source>
        <dbReference type="Proteomes" id="UP000182977"/>
    </source>
</evidence>
<sequence>MSGVRRPFARAVVGLLLVAGSVTAAGGGAVANQSGNELVGGFEIDGNVYEGFDNATTATGPGGDPVDWGSEAIFPAQVDVVHDPLGGTDATVFDRGSKEANTSTWNDDGSAAAPGKGDIGDAYLYDRVHEGDEYLYVGWERGSDNGSVRWYVELNQLPNTVNGEDTVVPDRSVGDLRLSLFNLGSRPLELEAVQRWNGTAWVATGDVDDFALAVNDSAVTTPSDESPLGREQFVEIAFDLTALLGDTDDCGFAGFSSLWIRSAPGASPSAELKDYVTGAVDTPARCGPLTIEKHDAEGEPLGGATFTVEPNPVPGAADPDSLTIADNDENDADPADGVITIDPALPGEYTITETAPPPGYLLDDEPQDVTLDEFGAATVTFVNRLGSLAWSKLDAESGDPLCCATFTVVGTGGAAEGVSITVVDNGENDADPAEGAVLVEDLPTGTYTVTETVAPTGYDLAADSVRDGIVIDAENPDVVVENAFEDPRLPSELTVRKLDADTQEPLAGATFELYLDDPADGVQDAPGGDTLIGECTTGDDGTCAIGDLGWGTYYWYEAEAPAGYELPADRFSGMTTIGRDNAGGELPVATLTDRQIRSSIEIVKTDASTGEELAGATFVVRLDDGDGEFDPGDDTVVDPPGEVTTDATGTVTVGGLLFGDYWVEETGAPTGYELPDDAVQGPVTIGPDNAGDTVAVTFEDEQLLTDLSVLKLDGGSDSAGPLAGATFELYLDDGDVLVGDCTTGDDGLCTVTGLGFGTYYWLETAAPQGYDLPDDPYSAPVTITAENAGTELEPLTFYNPRKPGSLAVLKVDDTDDAPLAGATFELHADDADGAVVGTCTTADDGTCTLGDLGFGTYVWVETAAPEGYALPDDVTSDPLVVDESTAGDDPTPFEFRDPRLWSELSVLKVDAVDGTALAGAEFELRADDADGAVVGECTTGDDGTCTIGDLDFGTYVWVEIAAPQGYALPDDTVSEPVVIDASNAGGELTQVVVHDPRLLSELSAHKVAEDTGESLPGAVFDLVLADGDLVVGTCTTGDDGLCSVGDLDFGDYYWVEITAPEGYLLPDDVTSEIVSITAENAGTDIAAVTFVDPPAEEPGTPTPTPTPSEPPSSPEPSGSPSPTPGEPDLPDTGLGGPLGLVAMVAAAGLAVGAALRWRSRRA</sequence>
<proteinExistence type="inferred from homology"/>
<keyword evidence="7" id="KW-0472">Membrane</keyword>
<feature type="chain" id="PRO_5009277372" evidence="8">
    <location>
        <begin position="25"/>
        <end position="1162"/>
    </location>
</feature>
<dbReference type="PANTHER" id="PTHR36108:SF13">
    <property type="entry name" value="COLOSSIN-B-RELATED"/>
    <property type="match status" value="1"/>
</dbReference>
<dbReference type="Gene3D" id="2.60.40.10">
    <property type="entry name" value="Immunoglobulins"/>
    <property type="match status" value="8"/>
</dbReference>
<keyword evidence="5" id="KW-0572">Peptidoglycan-anchor</keyword>
<accession>A0A1H2J9X0</accession>
<organism evidence="10 11">
    <name type="scientific">Jiangella alkaliphila</name>
    <dbReference type="NCBI Taxonomy" id="419479"/>
    <lineage>
        <taxon>Bacteria</taxon>
        <taxon>Bacillati</taxon>
        <taxon>Actinomycetota</taxon>
        <taxon>Actinomycetes</taxon>
        <taxon>Jiangellales</taxon>
        <taxon>Jiangellaceae</taxon>
        <taxon>Jiangella</taxon>
    </lineage>
</organism>
<evidence type="ECO:0000313" key="10">
    <source>
        <dbReference type="EMBL" id="SDU52935.1"/>
    </source>
</evidence>
<protein>
    <submittedName>
        <fullName evidence="10">Cna protein B-type domain-containing protein</fullName>
    </submittedName>
</protein>
<keyword evidence="3" id="KW-0964">Secreted</keyword>
<dbReference type="GO" id="GO:0005975">
    <property type="term" value="P:carbohydrate metabolic process"/>
    <property type="evidence" value="ECO:0007669"/>
    <property type="project" value="UniProtKB-ARBA"/>
</dbReference>
<name>A0A1H2J9X0_9ACTN</name>
<feature type="signal peptide" evidence="8">
    <location>
        <begin position="1"/>
        <end position="24"/>
    </location>
</feature>
<evidence type="ECO:0000259" key="9">
    <source>
        <dbReference type="PROSITE" id="PS50847"/>
    </source>
</evidence>
<reference evidence="11" key="1">
    <citation type="submission" date="2016-10" db="EMBL/GenBank/DDBJ databases">
        <authorList>
            <person name="Varghese N."/>
            <person name="Submissions S."/>
        </authorList>
    </citation>
    <scope>NUCLEOTIDE SEQUENCE [LARGE SCALE GENOMIC DNA]</scope>
    <source>
        <strain evidence="11">DSM 45079</strain>
    </source>
</reference>
<keyword evidence="4 8" id="KW-0732">Signal</keyword>